<name>A0A212IXC3_9BACT</name>
<sequence>MSKEEKAKEYAEDINLGLTGIKKDIAVTKSFEDYLAGYTAAEQYLSSQLTAYKEALRELVEECEFMVIPDIRSMNHLYKEEIDIDKLQDLLTKAKTLIE</sequence>
<dbReference type="RefSeq" id="WP_296938340.1">
    <property type="nucleotide sequence ID" value="NZ_LT599032.1"/>
</dbReference>
<gene>
    <name evidence="1" type="ORF">KL86DYS1_10441</name>
</gene>
<dbReference type="EMBL" id="FLUM01000001">
    <property type="protein sequence ID" value="SBV91822.1"/>
    <property type="molecule type" value="Genomic_DNA"/>
</dbReference>
<proteinExistence type="predicted"/>
<organism evidence="1">
    <name type="scientific">uncultured Dysgonomonas sp</name>
    <dbReference type="NCBI Taxonomy" id="206096"/>
    <lineage>
        <taxon>Bacteria</taxon>
        <taxon>Pseudomonadati</taxon>
        <taxon>Bacteroidota</taxon>
        <taxon>Bacteroidia</taxon>
        <taxon>Bacteroidales</taxon>
        <taxon>Dysgonomonadaceae</taxon>
        <taxon>Dysgonomonas</taxon>
        <taxon>environmental samples</taxon>
    </lineage>
</organism>
<evidence type="ECO:0000313" key="1">
    <source>
        <dbReference type="EMBL" id="SBV91822.1"/>
    </source>
</evidence>
<dbReference type="AlphaFoldDB" id="A0A212IXC3"/>
<accession>A0A212IXC3</accession>
<reference evidence="1" key="1">
    <citation type="submission" date="2016-04" db="EMBL/GenBank/DDBJ databases">
        <authorList>
            <person name="Evans L.H."/>
            <person name="Alamgir A."/>
            <person name="Owens N."/>
            <person name="Weber N.D."/>
            <person name="Virtaneva K."/>
            <person name="Barbian K."/>
            <person name="Babar A."/>
            <person name="Rosenke K."/>
        </authorList>
    </citation>
    <scope>NUCLEOTIDE SEQUENCE</scope>
    <source>
        <strain evidence="1">86-1</strain>
    </source>
</reference>
<protein>
    <submittedName>
        <fullName evidence="1">Uncharacterized protein</fullName>
    </submittedName>
</protein>